<dbReference type="EMBL" id="JACCBY010000002">
    <property type="protein sequence ID" value="NYD89967.1"/>
    <property type="molecule type" value="Genomic_DNA"/>
</dbReference>
<organism evidence="2 3">
    <name type="scientific">Sphingomonas melonis</name>
    <dbReference type="NCBI Taxonomy" id="152682"/>
    <lineage>
        <taxon>Bacteria</taxon>
        <taxon>Pseudomonadati</taxon>
        <taxon>Pseudomonadota</taxon>
        <taxon>Alphaproteobacteria</taxon>
        <taxon>Sphingomonadales</taxon>
        <taxon>Sphingomonadaceae</taxon>
        <taxon>Sphingomonas</taxon>
    </lineage>
</organism>
<accession>A0A7Y9FMX7</accession>
<dbReference type="AlphaFoldDB" id="A0A7Y9FMX7"/>
<evidence type="ECO:0000313" key="3">
    <source>
        <dbReference type="Proteomes" id="UP000517753"/>
    </source>
</evidence>
<reference evidence="2 3" key="2">
    <citation type="submission" date="2020-08" db="EMBL/GenBank/DDBJ databases">
        <title>The Agave Microbiome: Exploring the role of microbial communities in plant adaptations to desert environments.</title>
        <authorList>
            <person name="Partida-Martinez L.P."/>
        </authorList>
    </citation>
    <scope>NUCLEOTIDE SEQUENCE [LARGE SCALE GENOMIC DNA]</scope>
    <source>
        <strain evidence="2 3">AS2.3</strain>
    </source>
</reference>
<reference evidence="2 3" key="1">
    <citation type="submission" date="2020-07" db="EMBL/GenBank/DDBJ databases">
        <authorList>
            <person name="Partida-Martinez L."/>
            <person name="Huntemann M."/>
            <person name="Clum A."/>
            <person name="Wang J."/>
            <person name="Palaniappan K."/>
            <person name="Ritter S."/>
            <person name="Chen I.-M."/>
            <person name="Stamatis D."/>
            <person name="Reddy T."/>
            <person name="O'Malley R."/>
            <person name="Daum C."/>
            <person name="Shapiro N."/>
            <person name="Ivanova N."/>
            <person name="Kyrpides N."/>
            <person name="Woyke T."/>
        </authorList>
    </citation>
    <scope>NUCLEOTIDE SEQUENCE [LARGE SCALE GENOMIC DNA]</scope>
    <source>
        <strain evidence="2 3">AS2.3</strain>
    </source>
</reference>
<name>A0A7Y9FMX7_9SPHN</name>
<evidence type="ECO:0000256" key="1">
    <source>
        <dbReference type="SAM" id="Phobius"/>
    </source>
</evidence>
<evidence type="ECO:0000313" key="2">
    <source>
        <dbReference type="EMBL" id="NYD89967.1"/>
    </source>
</evidence>
<proteinExistence type="predicted"/>
<keyword evidence="1" id="KW-0472">Membrane</keyword>
<keyword evidence="1" id="KW-0812">Transmembrane</keyword>
<sequence>MEAKHTKRSRAVSMLGSVATKCKSMFRKWLGQSIIITTAMMASMTAGVAGQQS</sequence>
<keyword evidence="1" id="KW-1133">Transmembrane helix</keyword>
<gene>
    <name evidence="2" type="ORF">HD841_001747</name>
</gene>
<protein>
    <submittedName>
        <fullName evidence="2">Uncharacterized protein</fullName>
    </submittedName>
</protein>
<feature type="transmembrane region" description="Helical" evidence="1">
    <location>
        <begin position="29"/>
        <end position="50"/>
    </location>
</feature>
<dbReference type="Proteomes" id="UP000517753">
    <property type="component" value="Unassembled WGS sequence"/>
</dbReference>
<comment type="caution">
    <text evidence="2">The sequence shown here is derived from an EMBL/GenBank/DDBJ whole genome shotgun (WGS) entry which is preliminary data.</text>
</comment>
<keyword evidence="3" id="KW-1185">Reference proteome</keyword>